<keyword evidence="1" id="KW-1133">Transmembrane helix</keyword>
<feature type="transmembrane region" description="Helical" evidence="1">
    <location>
        <begin position="47"/>
        <end position="70"/>
    </location>
</feature>
<feature type="transmembrane region" description="Helical" evidence="1">
    <location>
        <begin position="76"/>
        <end position="96"/>
    </location>
</feature>
<keyword evidence="1" id="KW-0812">Transmembrane</keyword>
<dbReference type="AlphaFoldDB" id="A0A553H040"/>
<feature type="transmembrane region" description="Helical" evidence="1">
    <location>
        <begin position="17"/>
        <end position="35"/>
    </location>
</feature>
<sequence length="97" mass="10756">MHAEAFFDWLGHTVGQAIRFIVDLLSGVLGTIWAAMDDFLHGMARAIGMDVSIFSFILLALGLLLLFAGIRALMRRSIIGGIIWIFLGLIVMSWLIH</sequence>
<comment type="caution">
    <text evidence="2">The sequence shown here is derived from an EMBL/GenBank/DDBJ whole genome shotgun (WGS) entry which is preliminary data.</text>
</comment>
<reference evidence="2 3" key="1">
    <citation type="submission" date="2019-07" db="EMBL/GenBank/DDBJ databases">
        <title>Pseudomonas mangiferae sp. nov., isolated from bark of mango tree in Thailand.</title>
        <authorList>
            <person name="Srisuk N."/>
            <person name="Anurat P."/>
        </authorList>
    </citation>
    <scope>NUCLEOTIDE SEQUENCE [LARGE SCALE GENOMIC DNA]</scope>
    <source>
        <strain evidence="2 3">DMKU_BBB3-04</strain>
    </source>
</reference>
<evidence type="ECO:0000256" key="1">
    <source>
        <dbReference type="SAM" id="Phobius"/>
    </source>
</evidence>
<proteinExistence type="predicted"/>
<keyword evidence="1" id="KW-0472">Membrane</keyword>
<evidence type="ECO:0000313" key="3">
    <source>
        <dbReference type="Proteomes" id="UP000315235"/>
    </source>
</evidence>
<dbReference type="OrthoDB" id="7361737at2"/>
<protein>
    <submittedName>
        <fullName evidence="2">Uncharacterized protein</fullName>
    </submittedName>
</protein>
<dbReference type="RefSeq" id="WP_143487853.1">
    <property type="nucleotide sequence ID" value="NZ_VJOY01000005.1"/>
</dbReference>
<accession>A0A553H040</accession>
<gene>
    <name evidence="2" type="ORF">FM069_08420</name>
</gene>
<dbReference type="EMBL" id="VJOY01000005">
    <property type="protein sequence ID" value="TRX75117.1"/>
    <property type="molecule type" value="Genomic_DNA"/>
</dbReference>
<keyword evidence="3" id="KW-1185">Reference proteome</keyword>
<evidence type="ECO:0000313" key="2">
    <source>
        <dbReference type="EMBL" id="TRX75117.1"/>
    </source>
</evidence>
<dbReference type="Proteomes" id="UP000315235">
    <property type="component" value="Unassembled WGS sequence"/>
</dbReference>
<organism evidence="2 3">
    <name type="scientific">Pseudomonas mangiferae</name>
    <dbReference type="NCBI Taxonomy" id="2593654"/>
    <lineage>
        <taxon>Bacteria</taxon>
        <taxon>Pseudomonadati</taxon>
        <taxon>Pseudomonadota</taxon>
        <taxon>Gammaproteobacteria</taxon>
        <taxon>Pseudomonadales</taxon>
        <taxon>Pseudomonadaceae</taxon>
        <taxon>Pseudomonas</taxon>
    </lineage>
</organism>
<name>A0A553H040_9PSED</name>